<dbReference type="SUPFAM" id="SSF53383">
    <property type="entry name" value="PLP-dependent transferases"/>
    <property type="match status" value="1"/>
</dbReference>
<keyword evidence="4" id="KW-0032">Aminotransferase</keyword>
<dbReference type="InterPro" id="IPR029063">
    <property type="entry name" value="SAM-dependent_MTases_sf"/>
</dbReference>
<feature type="domain" description="Aminotransferase class I/classII large" evidence="2">
    <location>
        <begin position="340"/>
        <end position="602"/>
    </location>
</feature>
<dbReference type="Pfam" id="PF00155">
    <property type="entry name" value="Aminotran_1_2"/>
    <property type="match status" value="1"/>
</dbReference>
<proteinExistence type="predicted"/>
<evidence type="ECO:0000259" key="3">
    <source>
        <dbReference type="Pfam" id="PF13649"/>
    </source>
</evidence>
<keyword evidence="4" id="KW-0808">Transferase</keyword>
<dbReference type="InterPro" id="IPR041698">
    <property type="entry name" value="Methyltransf_25"/>
</dbReference>
<dbReference type="InterPro" id="IPR004839">
    <property type="entry name" value="Aminotransferase_I/II_large"/>
</dbReference>
<dbReference type="Gene3D" id="3.40.640.10">
    <property type="entry name" value="Type I PLP-dependent aspartate aminotransferase-like (Major domain)"/>
    <property type="match status" value="1"/>
</dbReference>
<evidence type="ECO:0000259" key="2">
    <source>
        <dbReference type="Pfam" id="PF00155"/>
    </source>
</evidence>
<dbReference type="EMBL" id="JBHSQJ010000010">
    <property type="protein sequence ID" value="MFC5906273.1"/>
    <property type="molecule type" value="Genomic_DNA"/>
</dbReference>
<dbReference type="InterPro" id="IPR050508">
    <property type="entry name" value="Methyltransf_Superfamily"/>
</dbReference>
<dbReference type="SUPFAM" id="SSF53335">
    <property type="entry name" value="S-adenosyl-L-methionine-dependent methyltransferases"/>
    <property type="match status" value="1"/>
</dbReference>
<gene>
    <name evidence="4" type="ORF">ACFP3V_03430</name>
</gene>
<feature type="compositionally biased region" description="Basic and acidic residues" evidence="1">
    <location>
        <begin position="274"/>
        <end position="293"/>
    </location>
</feature>
<feature type="region of interest" description="Disordered" evidence="1">
    <location>
        <begin position="260"/>
        <end position="293"/>
    </location>
</feature>
<dbReference type="Gene3D" id="3.40.50.150">
    <property type="entry name" value="Vaccinia Virus protein VP39"/>
    <property type="match status" value="1"/>
</dbReference>
<evidence type="ECO:0000313" key="5">
    <source>
        <dbReference type="Proteomes" id="UP001596174"/>
    </source>
</evidence>
<dbReference type="CDD" id="cd02440">
    <property type="entry name" value="AdoMet_MTases"/>
    <property type="match status" value="1"/>
</dbReference>
<sequence>MTSPWYRDFFTEAFWAVARHEYTAQRTEQETEYLAAVLDTAAPGRRVLDLGCGTGRHSVALAARGFRVTGIDVNGRSLRQARAAAEAAEAVPAAVGPPAWVELDLLRELPWPVGEFDAVICVQSFGWGSDAQQLRMLREAHRVLAPGGLLILDHSSVLGLAGRYQAEATFETEGLRADFHRRYDVTTGRSAGAIDVRRDDRPTVVIRDDVRLYTPAEIAGLLERAGFAVEQVDAEFTRGRVPDIDSRYVQFLARKRSAPPAAIGSWQQASPSREGSRNRDASDHRDHDRDPNLDLRWTPDEFDFVREAVERAFDGLTPDAARAYHVADPFAAEQAAPVLSAHFGVDLPPACVTAGSGATGLLQALAALAVPGPVLHLAGGHPDLPRWAAQLGVAVVRSSPGRLVEHLDRHTPALLVLDRPSVTGVLQDPAAVEELAAAARSRGTVVVLDEAYANYAGPSASCAPAVARHDNLVVLRSLSKGYCCGGMRIGFALAAPELTRRIREFAPPLAANSAGLGVALSLLGQGDVFAGLRRRIAEVKPEVSTLLRRAGLRPSDGAPFLPWLTVPADEQARALIEKRSLRVKAVDDELFKISVPLSQERLAAFRAAFADHAQVENGARG</sequence>
<evidence type="ECO:0000313" key="4">
    <source>
        <dbReference type="EMBL" id="MFC5906273.1"/>
    </source>
</evidence>
<protein>
    <submittedName>
        <fullName evidence="4">Aminotransferase class I/II-fold pyridoxal phosphate-dependent enzyme</fullName>
    </submittedName>
</protein>
<comment type="caution">
    <text evidence="4">The sequence shown here is derived from an EMBL/GenBank/DDBJ whole genome shotgun (WGS) entry which is preliminary data.</text>
</comment>
<dbReference type="Gene3D" id="3.90.1150.10">
    <property type="entry name" value="Aspartate Aminotransferase, domain 1"/>
    <property type="match status" value="1"/>
</dbReference>
<organism evidence="4 5">
    <name type="scientific">Streptacidiphilus monticola</name>
    <dbReference type="NCBI Taxonomy" id="2161674"/>
    <lineage>
        <taxon>Bacteria</taxon>
        <taxon>Bacillati</taxon>
        <taxon>Actinomycetota</taxon>
        <taxon>Actinomycetes</taxon>
        <taxon>Kitasatosporales</taxon>
        <taxon>Streptomycetaceae</taxon>
        <taxon>Streptacidiphilus</taxon>
    </lineage>
</organism>
<keyword evidence="5" id="KW-1185">Reference proteome</keyword>
<feature type="domain" description="Methyltransferase" evidence="3">
    <location>
        <begin position="47"/>
        <end position="148"/>
    </location>
</feature>
<dbReference type="InterPro" id="IPR015424">
    <property type="entry name" value="PyrdxlP-dep_Trfase"/>
</dbReference>
<name>A0ABW1FW71_9ACTN</name>
<dbReference type="PANTHER" id="PTHR42912">
    <property type="entry name" value="METHYLTRANSFERASE"/>
    <property type="match status" value="1"/>
</dbReference>
<dbReference type="InterPro" id="IPR015421">
    <property type="entry name" value="PyrdxlP-dep_Trfase_major"/>
</dbReference>
<accession>A0ABW1FW71</accession>
<dbReference type="RefSeq" id="WP_380579521.1">
    <property type="nucleotide sequence ID" value="NZ_JBHSQJ010000010.1"/>
</dbReference>
<dbReference type="InterPro" id="IPR015422">
    <property type="entry name" value="PyrdxlP-dep_Trfase_small"/>
</dbReference>
<evidence type="ECO:0000256" key="1">
    <source>
        <dbReference type="SAM" id="MobiDB-lite"/>
    </source>
</evidence>
<dbReference type="Pfam" id="PF13649">
    <property type="entry name" value="Methyltransf_25"/>
    <property type="match status" value="1"/>
</dbReference>
<dbReference type="GO" id="GO:0008483">
    <property type="term" value="F:transaminase activity"/>
    <property type="evidence" value="ECO:0007669"/>
    <property type="project" value="UniProtKB-KW"/>
</dbReference>
<reference evidence="5" key="1">
    <citation type="journal article" date="2019" name="Int. J. Syst. Evol. Microbiol.">
        <title>The Global Catalogue of Microorganisms (GCM) 10K type strain sequencing project: providing services to taxonomists for standard genome sequencing and annotation.</title>
        <authorList>
            <consortium name="The Broad Institute Genomics Platform"/>
            <consortium name="The Broad Institute Genome Sequencing Center for Infectious Disease"/>
            <person name="Wu L."/>
            <person name="Ma J."/>
        </authorList>
    </citation>
    <scope>NUCLEOTIDE SEQUENCE [LARGE SCALE GENOMIC DNA]</scope>
    <source>
        <strain evidence="5">JCM 4816</strain>
    </source>
</reference>
<dbReference type="Proteomes" id="UP001596174">
    <property type="component" value="Unassembled WGS sequence"/>
</dbReference>